<name>A0A1M7BNC8_9BRAD</name>
<dbReference type="CDD" id="cd03801">
    <property type="entry name" value="GT4_PimA-like"/>
    <property type="match status" value="1"/>
</dbReference>
<dbReference type="OrthoDB" id="9807209at2"/>
<dbReference type="RefSeq" id="WP_079586378.1">
    <property type="nucleotide sequence ID" value="NZ_FNTI01000001.1"/>
</dbReference>
<dbReference type="Gene3D" id="3.40.50.2000">
    <property type="entry name" value="Glycogen Phosphorylase B"/>
    <property type="match status" value="2"/>
</dbReference>
<dbReference type="GO" id="GO:0016757">
    <property type="term" value="F:glycosyltransferase activity"/>
    <property type="evidence" value="ECO:0007669"/>
    <property type="project" value="UniProtKB-ARBA"/>
</dbReference>
<dbReference type="AlphaFoldDB" id="A0A1M7BNC8"/>
<gene>
    <name evidence="2" type="ORF">SAMN05444171_4516</name>
</gene>
<protein>
    <submittedName>
        <fullName evidence="2">Glycosyltransferase involved in cell wall bisynthesis</fullName>
    </submittedName>
</protein>
<dbReference type="SUPFAM" id="SSF53756">
    <property type="entry name" value="UDP-Glycosyltransferase/glycogen phosphorylase"/>
    <property type="match status" value="1"/>
</dbReference>
<dbReference type="EMBL" id="FNTI01000001">
    <property type="protein sequence ID" value="SED58301.1"/>
    <property type="molecule type" value="Genomic_DNA"/>
</dbReference>
<sequence length="413" mass="45833">MSPERLNILYVSQMPASPPRFGAQARLHGLMTQLAQRHDITAVMLVDDEFDIAECRLAMQAYCREVVLIKNPYGRDGLAKRLLQLRSLVSTRSFERLRVVVPEMQQALDKVLRAKRFDIVNLEFTFLGHCDLRQAPPGAKIPAMVVDSHNIDYDLARQYTRTGGSLLRRLYAEANWRKLRREELGTYGRADGVYLCSVADQQRLLDDIPAARTMVIPNAADVDFYRPRPTDPQPDGRTIVFFGLMSYMPNIDGATWFIQEIWPRIADANPDARCKIIGGSPSPQLLALSGPRIEFTGFVPDLRPHIAEAAAVIVPLRLGGGTRLKIVEAMAMGKAMVSTTLGAEGIDAVPGRDILIEDQPHAFADAVIRLLAEPELAARIGNSARQLSEARYAWSAAARALEGFYRQILDGAA</sequence>
<organism evidence="2 3">
    <name type="scientific">Bradyrhizobium lablabi</name>
    <dbReference type="NCBI Taxonomy" id="722472"/>
    <lineage>
        <taxon>Bacteria</taxon>
        <taxon>Pseudomonadati</taxon>
        <taxon>Pseudomonadota</taxon>
        <taxon>Alphaproteobacteria</taxon>
        <taxon>Hyphomicrobiales</taxon>
        <taxon>Nitrobacteraceae</taxon>
        <taxon>Bradyrhizobium</taxon>
    </lineage>
</organism>
<evidence type="ECO:0000313" key="2">
    <source>
        <dbReference type="EMBL" id="SED58301.1"/>
    </source>
</evidence>
<evidence type="ECO:0000259" key="1">
    <source>
        <dbReference type="Pfam" id="PF13439"/>
    </source>
</evidence>
<evidence type="ECO:0000313" key="3">
    <source>
        <dbReference type="Proteomes" id="UP000183208"/>
    </source>
</evidence>
<dbReference type="PANTHER" id="PTHR12526:SF600">
    <property type="entry name" value="GLYCOSYL TRANSFERASE GROUP 1"/>
    <property type="match status" value="1"/>
</dbReference>
<dbReference type="Pfam" id="PF13439">
    <property type="entry name" value="Glyco_transf_4"/>
    <property type="match status" value="1"/>
</dbReference>
<proteinExistence type="predicted"/>
<keyword evidence="2" id="KW-0808">Transferase</keyword>
<dbReference type="PANTHER" id="PTHR12526">
    <property type="entry name" value="GLYCOSYLTRANSFERASE"/>
    <property type="match status" value="1"/>
</dbReference>
<dbReference type="Proteomes" id="UP000183208">
    <property type="component" value="Unassembled WGS sequence"/>
</dbReference>
<reference evidence="2 3" key="1">
    <citation type="submission" date="2016-10" db="EMBL/GenBank/DDBJ databases">
        <authorList>
            <person name="de Groot N.N."/>
        </authorList>
    </citation>
    <scope>NUCLEOTIDE SEQUENCE [LARGE SCALE GENOMIC DNA]</scope>
    <source>
        <strain evidence="2 3">GAS522</strain>
    </source>
</reference>
<accession>A0A1M7BNC8</accession>
<feature type="domain" description="Glycosyltransferase subfamily 4-like N-terminal" evidence="1">
    <location>
        <begin position="88"/>
        <end position="223"/>
    </location>
</feature>
<dbReference type="InterPro" id="IPR028098">
    <property type="entry name" value="Glyco_trans_4-like_N"/>
</dbReference>
<dbReference type="Pfam" id="PF13692">
    <property type="entry name" value="Glyco_trans_1_4"/>
    <property type="match status" value="1"/>
</dbReference>